<dbReference type="PANTHER" id="PTHR12265">
    <property type="entry name" value="TRANSMEMBRANE PROTEIN 53"/>
    <property type="match status" value="1"/>
</dbReference>
<evidence type="ECO:0000256" key="1">
    <source>
        <dbReference type="ARBA" id="ARBA00007387"/>
    </source>
</evidence>
<gene>
    <name evidence="8" type="primary">LOC108665585</name>
</gene>
<dbReference type="GeneID" id="108665585"/>
<keyword evidence="4" id="KW-0472">Membrane</keyword>
<dbReference type="InterPro" id="IPR008547">
    <property type="entry name" value="DUF829_TMEM53"/>
</dbReference>
<name>A0A8B7N1X3_HYAAZ</name>
<sequence>MDDDLEYLITFPTPRPYIDDLNRKFSPEDAVPTKSVPHSIKERDVSIQFSSCTSENDDLDLSDLLPGGVNKQPVILMLGWFGAQDEYLAKYASLYTARGCICLRYTAPPCCQFFLCPGSYMEPIAEKLIAVLKEMDLHTHPLICHIFSNHGATLYYFFSKVLDISNSEAEEEKKPAINLIGCVFDSCPAPRRVWSGTCAVYHAVRGPVWLRILAAVGAWVVFLGWGAARRVWALCTRAPSHCLPWALVQEPRRVPQLFLYSDADSLIRADDVTRFWQHRKKLGVPVYTKRWPHSAHVQHYRQYPEEYSRTVFRFVCECLAPSTASCSTPALRSQLLS</sequence>
<dbReference type="RefSeq" id="XP_018007847.1">
    <property type="nucleotide sequence ID" value="XM_018152358.2"/>
</dbReference>
<evidence type="ECO:0000256" key="2">
    <source>
        <dbReference type="ARBA" id="ARBA00022692"/>
    </source>
</evidence>
<organism evidence="7 8">
    <name type="scientific">Hyalella azteca</name>
    <name type="common">Amphipod</name>
    <dbReference type="NCBI Taxonomy" id="294128"/>
    <lineage>
        <taxon>Eukaryota</taxon>
        <taxon>Metazoa</taxon>
        <taxon>Ecdysozoa</taxon>
        <taxon>Arthropoda</taxon>
        <taxon>Crustacea</taxon>
        <taxon>Multicrustacea</taxon>
        <taxon>Malacostraca</taxon>
        <taxon>Eumalacostraca</taxon>
        <taxon>Peracarida</taxon>
        <taxon>Amphipoda</taxon>
        <taxon>Senticaudata</taxon>
        <taxon>Talitrida</taxon>
        <taxon>Talitroidea</taxon>
        <taxon>Hyalellidae</taxon>
        <taxon>Hyalella</taxon>
    </lineage>
</organism>
<dbReference type="Gene3D" id="3.40.50.1820">
    <property type="entry name" value="alpha/beta hydrolase"/>
    <property type="match status" value="1"/>
</dbReference>
<evidence type="ECO:0000313" key="8">
    <source>
        <dbReference type="RefSeq" id="XP_018007847.1"/>
    </source>
</evidence>
<evidence type="ECO:0000256" key="3">
    <source>
        <dbReference type="ARBA" id="ARBA00022989"/>
    </source>
</evidence>
<reference evidence="8" key="1">
    <citation type="submission" date="2025-08" db="UniProtKB">
        <authorList>
            <consortium name="RefSeq"/>
        </authorList>
    </citation>
    <scope>IDENTIFICATION</scope>
    <source>
        <tissue evidence="8">Whole organism</tissue>
    </source>
</reference>
<dbReference type="Pfam" id="PF05705">
    <property type="entry name" value="DUF829"/>
    <property type="match status" value="1"/>
</dbReference>
<dbReference type="Proteomes" id="UP000694843">
    <property type="component" value="Unplaced"/>
</dbReference>
<accession>A0A8B7N1X3</accession>
<dbReference type="GO" id="GO:0005640">
    <property type="term" value="C:nuclear outer membrane"/>
    <property type="evidence" value="ECO:0007669"/>
    <property type="project" value="UniProtKB-SubCell"/>
</dbReference>
<comment type="similarity">
    <text evidence="1">Belongs to the TMEM53 family.</text>
</comment>
<keyword evidence="7" id="KW-1185">Reference proteome</keyword>
<comment type="subcellular location">
    <subcellularLocation>
        <location evidence="6">Nucleus outer membrane</location>
        <topology evidence="6">Single-pass membrane protein</topology>
    </subcellularLocation>
</comment>
<dbReference type="OMA" id="VECLFWR"/>
<dbReference type="KEGG" id="hazt:108665585"/>
<dbReference type="InterPro" id="IPR029058">
    <property type="entry name" value="AB_hydrolase_fold"/>
</dbReference>
<evidence type="ECO:0000256" key="6">
    <source>
        <dbReference type="ARBA" id="ARBA00034303"/>
    </source>
</evidence>
<keyword evidence="3" id="KW-1133">Transmembrane helix</keyword>
<dbReference type="PANTHER" id="PTHR12265:SF30">
    <property type="entry name" value="TRANSMEMBRANE PROTEIN 53"/>
    <property type="match status" value="1"/>
</dbReference>
<proteinExistence type="inferred from homology"/>
<evidence type="ECO:0000313" key="7">
    <source>
        <dbReference type="Proteomes" id="UP000694843"/>
    </source>
</evidence>
<dbReference type="AlphaFoldDB" id="A0A8B7N1X3"/>
<dbReference type="SUPFAM" id="SSF53474">
    <property type="entry name" value="alpha/beta-Hydrolases"/>
    <property type="match status" value="1"/>
</dbReference>
<keyword evidence="5" id="KW-0539">Nucleus</keyword>
<keyword evidence="2 8" id="KW-0812">Transmembrane</keyword>
<dbReference type="OrthoDB" id="77878at2759"/>
<evidence type="ECO:0000256" key="5">
    <source>
        <dbReference type="ARBA" id="ARBA00023242"/>
    </source>
</evidence>
<protein>
    <submittedName>
        <fullName evidence="8">Transmembrane protein 53</fullName>
    </submittedName>
</protein>
<evidence type="ECO:0000256" key="4">
    <source>
        <dbReference type="ARBA" id="ARBA00023136"/>
    </source>
</evidence>